<sequence>MAKIYSDMTELIGGTPLVRLSRFAPGMNILAKLERQNPAGSAKDRVALSMLRSAEREGRLQKGGVVVEPTSGNTGIGLAAIAAVLGYRAVIVMPDSMSPERIKLIAAYGAEVVLTPGAEGMSGAVAKADEIAAANPGSIVAGQFSNPANPRAHYETTGPEIWQDTDGDIAAFVAGAGTGGTITGVGRYLKERDPSIRIVAMEPASSPLLTEGRAGPHAIQGIGANFVPEALDTTVYDEVVTVTDEDALAGMRELAMTEGLLCGVSSGAAAFAAREIAKRPEFKGKNVVCLLPDTGERYLSIM</sequence>
<keyword evidence="8 12" id="KW-0198">Cysteine biosynthesis</keyword>
<accession>A0A9D1K7R9</accession>
<evidence type="ECO:0000256" key="11">
    <source>
        <dbReference type="PIRSR" id="PIRSR605856-51"/>
    </source>
</evidence>
<evidence type="ECO:0000256" key="6">
    <source>
        <dbReference type="ARBA" id="ARBA00022679"/>
    </source>
</evidence>
<evidence type="ECO:0000256" key="7">
    <source>
        <dbReference type="ARBA" id="ARBA00022898"/>
    </source>
</evidence>
<evidence type="ECO:0000256" key="2">
    <source>
        <dbReference type="ARBA" id="ARBA00004962"/>
    </source>
</evidence>
<evidence type="ECO:0000313" key="14">
    <source>
        <dbReference type="EMBL" id="HIS96865.1"/>
    </source>
</evidence>
<comment type="cofactor">
    <cofactor evidence="1 10 12">
        <name>pyridoxal 5'-phosphate</name>
        <dbReference type="ChEBI" id="CHEBI:597326"/>
    </cofactor>
</comment>
<feature type="binding site" evidence="10">
    <location>
        <position position="73"/>
    </location>
    <ligand>
        <name>pyridoxal 5'-phosphate</name>
        <dbReference type="ChEBI" id="CHEBI:597326"/>
    </ligand>
</feature>
<keyword evidence="6 12" id="KW-0808">Transferase</keyword>
<reference evidence="14" key="2">
    <citation type="journal article" date="2021" name="PeerJ">
        <title>Extensive microbial diversity within the chicken gut microbiome revealed by metagenomics and culture.</title>
        <authorList>
            <person name="Gilroy R."/>
            <person name="Ravi A."/>
            <person name="Getino M."/>
            <person name="Pursley I."/>
            <person name="Horton D.L."/>
            <person name="Alikhan N.F."/>
            <person name="Baker D."/>
            <person name="Gharbi K."/>
            <person name="Hall N."/>
            <person name="Watson M."/>
            <person name="Adriaenssens E.M."/>
            <person name="Foster-Nyarko E."/>
            <person name="Jarju S."/>
            <person name="Secka A."/>
            <person name="Antonio M."/>
            <person name="Oren A."/>
            <person name="Chaudhuri R.R."/>
            <person name="La Ragione R."/>
            <person name="Hildebrand F."/>
            <person name="Pallen M.J."/>
        </authorList>
    </citation>
    <scope>NUCLEOTIDE SEQUENCE</scope>
    <source>
        <strain evidence="14">ChiHecec3B27-6122</strain>
    </source>
</reference>
<dbReference type="NCBIfam" id="TIGR01139">
    <property type="entry name" value="cysK"/>
    <property type="match status" value="1"/>
</dbReference>
<dbReference type="InterPro" id="IPR005856">
    <property type="entry name" value="Cys_synth"/>
</dbReference>
<dbReference type="InterPro" id="IPR005859">
    <property type="entry name" value="CysK"/>
</dbReference>
<dbReference type="AlphaFoldDB" id="A0A9D1K7R9"/>
<evidence type="ECO:0000259" key="13">
    <source>
        <dbReference type="Pfam" id="PF00291"/>
    </source>
</evidence>
<evidence type="ECO:0000256" key="8">
    <source>
        <dbReference type="ARBA" id="ARBA00023192"/>
    </source>
</evidence>
<dbReference type="PROSITE" id="PS00901">
    <property type="entry name" value="CYS_SYNTHASE"/>
    <property type="match status" value="1"/>
</dbReference>
<feature type="binding site" evidence="10">
    <location>
        <position position="265"/>
    </location>
    <ligand>
        <name>pyridoxal 5'-phosphate</name>
        <dbReference type="ChEBI" id="CHEBI:597326"/>
    </ligand>
</feature>
<comment type="catalytic activity">
    <reaction evidence="9 12">
        <text>O-acetyl-L-serine + hydrogen sulfide = L-cysteine + acetate</text>
        <dbReference type="Rhea" id="RHEA:14829"/>
        <dbReference type="ChEBI" id="CHEBI:29919"/>
        <dbReference type="ChEBI" id="CHEBI:30089"/>
        <dbReference type="ChEBI" id="CHEBI:35235"/>
        <dbReference type="ChEBI" id="CHEBI:58340"/>
        <dbReference type="EC" id="2.5.1.47"/>
    </reaction>
</comment>
<evidence type="ECO:0000256" key="12">
    <source>
        <dbReference type="RuleBase" id="RU003985"/>
    </source>
</evidence>
<gene>
    <name evidence="14" type="primary">cysK</name>
    <name evidence="14" type="ORF">IAD42_02700</name>
</gene>
<evidence type="ECO:0000256" key="4">
    <source>
        <dbReference type="ARBA" id="ARBA00012681"/>
    </source>
</evidence>
<evidence type="ECO:0000313" key="15">
    <source>
        <dbReference type="Proteomes" id="UP000886876"/>
    </source>
</evidence>
<dbReference type="PANTHER" id="PTHR10314">
    <property type="entry name" value="CYSTATHIONINE BETA-SYNTHASE"/>
    <property type="match status" value="1"/>
</dbReference>
<evidence type="ECO:0000256" key="10">
    <source>
        <dbReference type="PIRSR" id="PIRSR605856-50"/>
    </source>
</evidence>
<evidence type="ECO:0000256" key="1">
    <source>
        <dbReference type="ARBA" id="ARBA00001933"/>
    </source>
</evidence>
<comment type="pathway">
    <text evidence="2">Amino-acid biosynthesis; L-cysteine biosynthesis; L-cysteine from L-serine: step 2/2.</text>
</comment>
<dbReference type="NCBIfam" id="TIGR01136">
    <property type="entry name" value="cysKM"/>
    <property type="match status" value="1"/>
</dbReference>
<dbReference type="Pfam" id="PF00291">
    <property type="entry name" value="PALP"/>
    <property type="match status" value="1"/>
</dbReference>
<keyword evidence="7 10" id="KW-0663">Pyridoxal phosphate</keyword>
<dbReference type="GO" id="GO:0004124">
    <property type="term" value="F:cysteine synthase activity"/>
    <property type="evidence" value="ECO:0007669"/>
    <property type="project" value="UniProtKB-UniRule"/>
</dbReference>
<dbReference type="SUPFAM" id="SSF53686">
    <property type="entry name" value="Tryptophan synthase beta subunit-like PLP-dependent enzymes"/>
    <property type="match status" value="1"/>
</dbReference>
<dbReference type="InterPro" id="IPR050214">
    <property type="entry name" value="Cys_Synth/Cystath_Beta-Synth"/>
</dbReference>
<dbReference type="CDD" id="cd01561">
    <property type="entry name" value="CBS_like"/>
    <property type="match status" value="1"/>
</dbReference>
<dbReference type="EC" id="2.5.1.47" evidence="4 12"/>
<keyword evidence="5 12" id="KW-0028">Amino-acid biosynthesis</keyword>
<evidence type="ECO:0000256" key="3">
    <source>
        <dbReference type="ARBA" id="ARBA00007103"/>
    </source>
</evidence>
<proteinExistence type="inferred from homology"/>
<name>A0A9D1K7R9_9FIRM</name>
<dbReference type="InterPro" id="IPR001926">
    <property type="entry name" value="TrpB-like_PALP"/>
</dbReference>
<comment type="caution">
    <text evidence="14">The sequence shown here is derived from an EMBL/GenBank/DDBJ whole genome shotgun (WGS) entry which is preliminary data.</text>
</comment>
<evidence type="ECO:0000256" key="5">
    <source>
        <dbReference type="ARBA" id="ARBA00022605"/>
    </source>
</evidence>
<comment type="similarity">
    <text evidence="3 12">Belongs to the cysteine synthase/cystathionine beta-synthase family.</text>
</comment>
<dbReference type="InterPro" id="IPR001216">
    <property type="entry name" value="P-phosphate_BS"/>
</dbReference>
<feature type="domain" description="Tryptophan synthase beta chain-like PALP" evidence="13">
    <location>
        <begin position="9"/>
        <end position="293"/>
    </location>
</feature>
<organism evidence="14 15">
    <name type="scientific">Candidatus Scatomorpha pullistercoris</name>
    <dbReference type="NCBI Taxonomy" id="2840929"/>
    <lineage>
        <taxon>Bacteria</taxon>
        <taxon>Bacillati</taxon>
        <taxon>Bacillota</taxon>
        <taxon>Clostridia</taxon>
        <taxon>Eubacteriales</taxon>
        <taxon>Candidatus Scatomorpha</taxon>
    </lineage>
</organism>
<feature type="binding site" evidence="10">
    <location>
        <begin position="177"/>
        <end position="181"/>
    </location>
    <ligand>
        <name>pyridoxal 5'-phosphate</name>
        <dbReference type="ChEBI" id="CHEBI:597326"/>
    </ligand>
</feature>
<dbReference type="GO" id="GO:0006535">
    <property type="term" value="P:cysteine biosynthetic process from serine"/>
    <property type="evidence" value="ECO:0007669"/>
    <property type="project" value="UniProtKB-UniRule"/>
</dbReference>
<dbReference type="InterPro" id="IPR036052">
    <property type="entry name" value="TrpB-like_PALP_sf"/>
</dbReference>
<evidence type="ECO:0000256" key="9">
    <source>
        <dbReference type="ARBA" id="ARBA00047931"/>
    </source>
</evidence>
<dbReference type="EMBL" id="DVJS01000059">
    <property type="protein sequence ID" value="HIS96865.1"/>
    <property type="molecule type" value="Genomic_DNA"/>
</dbReference>
<dbReference type="Gene3D" id="3.40.50.1100">
    <property type="match status" value="2"/>
</dbReference>
<dbReference type="Proteomes" id="UP000886876">
    <property type="component" value="Unassembled WGS sequence"/>
</dbReference>
<dbReference type="FunFam" id="3.40.50.1100:FF:000006">
    <property type="entry name" value="Cysteine synthase"/>
    <property type="match status" value="1"/>
</dbReference>
<reference evidence="14" key="1">
    <citation type="submission" date="2020-10" db="EMBL/GenBank/DDBJ databases">
        <authorList>
            <person name="Gilroy R."/>
        </authorList>
    </citation>
    <scope>NUCLEOTIDE SEQUENCE</scope>
    <source>
        <strain evidence="14">ChiHecec3B27-6122</strain>
    </source>
</reference>
<protein>
    <recommendedName>
        <fullName evidence="4 12">Cysteine synthase</fullName>
        <ecNumber evidence="4 12">2.5.1.47</ecNumber>
    </recommendedName>
</protein>
<feature type="modified residue" description="N6-(pyridoxal phosphate)lysine" evidence="11">
    <location>
        <position position="43"/>
    </location>
</feature>